<protein>
    <submittedName>
        <fullName evidence="1">Uncharacterized protein</fullName>
    </submittedName>
</protein>
<name>A0A382FWM2_9ZZZZ</name>
<accession>A0A382FWM2</accession>
<organism evidence="1">
    <name type="scientific">marine metagenome</name>
    <dbReference type="NCBI Taxonomy" id="408172"/>
    <lineage>
        <taxon>unclassified sequences</taxon>
        <taxon>metagenomes</taxon>
        <taxon>ecological metagenomes</taxon>
    </lineage>
</organism>
<feature type="non-terminal residue" evidence="1">
    <location>
        <position position="42"/>
    </location>
</feature>
<evidence type="ECO:0000313" key="1">
    <source>
        <dbReference type="EMBL" id="SVB66663.1"/>
    </source>
</evidence>
<proteinExistence type="predicted"/>
<reference evidence="1" key="1">
    <citation type="submission" date="2018-05" db="EMBL/GenBank/DDBJ databases">
        <authorList>
            <person name="Lanie J.A."/>
            <person name="Ng W.-L."/>
            <person name="Kazmierczak K.M."/>
            <person name="Andrzejewski T.M."/>
            <person name="Davidsen T.M."/>
            <person name="Wayne K.J."/>
            <person name="Tettelin H."/>
            <person name="Glass J.I."/>
            <person name="Rusch D."/>
            <person name="Podicherti R."/>
            <person name="Tsui H.-C.T."/>
            <person name="Winkler M.E."/>
        </authorList>
    </citation>
    <scope>NUCLEOTIDE SEQUENCE</scope>
</reference>
<sequence length="42" mass="4687">MSDYRPPLEDIRLVLDEISDISAICALPGYEHVDPETVDSVL</sequence>
<gene>
    <name evidence="1" type="ORF">METZ01_LOCUS219517</name>
</gene>
<dbReference type="AlphaFoldDB" id="A0A382FWM2"/>
<dbReference type="EMBL" id="UINC01051928">
    <property type="protein sequence ID" value="SVB66663.1"/>
    <property type="molecule type" value="Genomic_DNA"/>
</dbReference>